<dbReference type="InterPro" id="IPR039425">
    <property type="entry name" value="RNA_pol_sigma-70-like"/>
</dbReference>
<keyword evidence="2" id="KW-0805">Transcription regulation</keyword>
<evidence type="ECO:0000256" key="1">
    <source>
        <dbReference type="ARBA" id="ARBA00010641"/>
    </source>
</evidence>
<dbReference type="InterPro" id="IPR013325">
    <property type="entry name" value="RNA_pol_sigma_r2"/>
</dbReference>
<dbReference type="Gene3D" id="1.10.1740.10">
    <property type="match status" value="1"/>
</dbReference>
<dbReference type="InterPro" id="IPR036388">
    <property type="entry name" value="WH-like_DNA-bd_sf"/>
</dbReference>
<keyword evidence="3" id="KW-0731">Sigma factor</keyword>
<dbReference type="PANTHER" id="PTHR43133">
    <property type="entry name" value="RNA POLYMERASE ECF-TYPE SIGMA FACTO"/>
    <property type="match status" value="1"/>
</dbReference>
<dbReference type="CDD" id="cd06171">
    <property type="entry name" value="Sigma70_r4"/>
    <property type="match status" value="1"/>
</dbReference>
<gene>
    <name evidence="8" type="ORF">WAX74_13475</name>
</gene>
<evidence type="ECO:0000256" key="2">
    <source>
        <dbReference type="ARBA" id="ARBA00023015"/>
    </source>
</evidence>
<keyword evidence="9" id="KW-1185">Reference proteome</keyword>
<evidence type="ECO:0000256" key="3">
    <source>
        <dbReference type="ARBA" id="ARBA00023082"/>
    </source>
</evidence>
<evidence type="ECO:0000313" key="8">
    <source>
        <dbReference type="EMBL" id="MEI4770640.1"/>
    </source>
</evidence>
<dbReference type="Proteomes" id="UP001364890">
    <property type="component" value="Unassembled WGS sequence"/>
</dbReference>
<dbReference type="Gene3D" id="1.10.10.10">
    <property type="entry name" value="Winged helix-like DNA-binding domain superfamily/Winged helix DNA-binding domain"/>
    <property type="match status" value="1"/>
</dbReference>
<proteinExistence type="inferred from homology"/>
<organism evidence="8 9">
    <name type="scientific">Psychrobacillus mangrovi</name>
    <dbReference type="NCBI Taxonomy" id="3117745"/>
    <lineage>
        <taxon>Bacteria</taxon>
        <taxon>Bacillati</taxon>
        <taxon>Bacillota</taxon>
        <taxon>Bacilli</taxon>
        <taxon>Bacillales</taxon>
        <taxon>Bacillaceae</taxon>
        <taxon>Psychrobacillus</taxon>
    </lineage>
</organism>
<dbReference type="InterPro" id="IPR013324">
    <property type="entry name" value="RNA_pol_sigma_r3/r4-like"/>
</dbReference>
<name>A0ABU8F6L3_9BACI</name>
<dbReference type="Pfam" id="PF04542">
    <property type="entry name" value="Sigma70_r2"/>
    <property type="match status" value="1"/>
</dbReference>
<evidence type="ECO:0000259" key="7">
    <source>
        <dbReference type="Pfam" id="PF08281"/>
    </source>
</evidence>
<feature type="domain" description="RNA polymerase sigma factor 70 region 4 type 2" evidence="7">
    <location>
        <begin position="111"/>
        <end position="161"/>
    </location>
</feature>
<comment type="caution">
    <text evidence="8">The sequence shown here is derived from an EMBL/GenBank/DDBJ whole genome shotgun (WGS) entry which is preliminary data.</text>
</comment>
<dbReference type="Pfam" id="PF08281">
    <property type="entry name" value="Sigma70_r4_2"/>
    <property type="match status" value="1"/>
</dbReference>
<evidence type="ECO:0000256" key="5">
    <source>
        <dbReference type="ARBA" id="ARBA00023163"/>
    </source>
</evidence>
<dbReference type="SUPFAM" id="SSF88659">
    <property type="entry name" value="Sigma3 and sigma4 domains of RNA polymerase sigma factors"/>
    <property type="match status" value="1"/>
</dbReference>
<dbReference type="PANTHER" id="PTHR43133:SF8">
    <property type="entry name" value="RNA POLYMERASE SIGMA FACTOR HI_1459-RELATED"/>
    <property type="match status" value="1"/>
</dbReference>
<dbReference type="InterPro" id="IPR007627">
    <property type="entry name" value="RNA_pol_sigma70_r2"/>
</dbReference>
<dbReference type="NCBIfam" id="TIGR02937">
    <property type="entry name" value="sigma70-ECF"/>
    <property type="match status" value="1"/>
</dbReference>
<protein>
    <submittedName>
        <fullName evidence="8">RNA polymerase sigma factor</fullName>
    </submittedName>
</protein>
<sequence length="270" mass="30990">MRPLVEKTPIEMNDEFEMAIEPFMLDLKKYCLSLTNTKWDGEDLMQETLVKTYESWLNMPKQISKSYLFRIASNAWIDKHRKRKIEEDMNQDVTNIKLNDEPHTESFIPAINAILNQLTAKQRAVVLFVLGFGYTVKETANYLSASEGSIKAALHRARKNLKRLDYNSLYELEENTIPYIHALKNGNPHAVLRLYQEEIQVPLMQAYTNELKSNSTPMVQSFAGTGTPYVLISIPKKNGGVLLVPFYQLELSTLLSQIAWMEQKELLAVA</sequence>
<dbReference type="SUPFAM" id="SSF88946">
    <property type="entry name" value="Sigma2 domain of RNA polymerase sigma factors"/>
    <property type="match status" value="1"/>
</dbReference>
<dbReference type="InterPro" id="IPR013249">
    <property type="entry name" value="RNA_pol_sigma70_r4_t2"/>
</dbReference>
<accession>A0ABU8F6L3</accession>
<dbReference type="InterPro" id="IPR014284">
    <property type="entry name" value="RNA_pol_sigma-70_dom"/>
</dbReference>
<comment type="similarity">
    <text evidence="1">Belongs to the sigma-70 factor family. ECF subfamily.</text>
</comment>
<reference evidence="8 9" key="1">
    <citation type="submission" date="2024-01" db="EMBL/GenBank/DDBJ databases">
        <title>Seven novel Bacillus-like species.</title>
        <authorList>
            <person name="Liu G."/>
        </authorList>
    </citation>
    <scope>NUCLEOTIDE SEQUENCE [LARGE SCALE GENOMIC DNA]</scope>
    <source>
        <strain evidence="8 9">FJAT-51614</strain>
    </source>
</reference>
<evidence type="ECO:0000259" key="6">
    <source>
        <dbReference type="Pfam" id="PF04542"/>
    </source>
</evidence>
<dbReference type="RefSeq" id="WP_336498203.1">
    <property type="nucleotide sequence ID" value="NZ_JBAWSY010000010.1"/>
</dbReference>
<dbReference type="EMBL" id="JBAWSY010000010">
    <property type="protein sequence ID" value="MEI4770640.1"/>
    <property type="molecule type" value="Genomic_DNA"/>
</dbReference>
<keyword evidence="4" id="KW-0238">DNA-binding</keyword>
<evidence type="ECO:0000313" key="9">
    <source>
        <dbReference type="Proteomes" id="UP001364890"/>
    </source>
</evidence>
<keyword evidence="5" id="KW-0804">Transcription</keyword>
<evidence type="ECO:0000256" key="4">
    <source>
        <dbReference type="ARBA" id="ARBA00023125"/>
    </source>
</evidence>
<feature type="domain" description="RNA polymerase sigma-70 region 2" evidence="6">
    <location>
        <begin position="25"/>
        <end position="84"/>
    </location>
</feature>